<dbReference type="InterPro" id="IPR001283">
    <property type="entry name" value="CRISP-related"/>
</dbReference>
<reference evidence="2 3" key="1">
    <citation type="submission" date="2023-05" db="EMBL/GenBank/DDBJ databases">
        <authorList>
            <person name="Guo Y."/>
        </authorList>
    </citation>
    <scope>NUCLEOTIDE SEQUENCE [LARGE SCALE GENOMIC DNA]</scope>
    <source>
        <strain evidence="2 3">GR2756</strain>
    </source>
</reference>
<dbReference type="PANTHER" id="PTHR10334">
    <property type="entry name" value="CYSTEINE-RICH SECRETORY PROTEIN-RELATED"/>
    <property type="match status" value="1"/>
</dbReference>
<evidence type="ECO:0000313" key="2">
    <source>
        <dbReference type="EMBL" id="MDT9598300.1"/>
    </source>
</evidence>
<dbReference type="SUPFAM" id="SSF55797">
    <property type="entry name" value="PR-1-like"/>
    <property type="match status" value="1"/>
</dbReference>
<sequence>MEKGCGIEKVYASPTISDKVVTRRSADTRREFGRENVVTKLGSGRSGHLLAVIALASAAPLLQGSAGPLSNLDVRLLAAHNRERETAGLPPLGWDRALASDAARWGDYLAAVGALEHEEDDPGDPDPQGENLWLGTKGHFTAEDMVGMWIEEKAHFVPGAFPDNSRTGDYEDVGHYTQLMWRDTRRVGCAVSRGNDYDVLVCRYRQAGNVLGEQPF</sequence>
<organism evidence="2 3">
    <name type="scientific">Sphingosinicella rhizophila</name>
    <dbReference type="NCBI Taxonomy" id="3050082"/>
    <lineage>
        <taxon>Bacteria</taxon>
        <taxon>Pseudomonadati</taxon>
        <taxon>Pseudomonadota</taxon>
        <taxon>Alphaproteobacteria</taxon>
        <taxon>Sphingomonadales</taxon>
        <taxon>Sphingosinicellaceae</taxon>
        <taxon>Sphingosinicella</taxon>
    </lineage>
</organism>
<dbReference type="InterPro" id="IPR018244">
    <property type="entry name" value="Allrgn_V5/Tpx1_CS"/>
</dbReference>
<dbReference type="Proteomes" id="UP001259572">
    <property type="component" value="Unassembled WGS sequence"/>
</dbReference>
<name>A0ABU3Q5T3_9SPHN</name>
<dbReference type="Gene3D" id="3.40.33.10">
    <property type="entry name" value="CAP"/>
    <property type="match status" value="1"/>
</dbReference>
<dbReference type="PROSITE" id="PS01009">
    <property type="entry name" value="CRISP_1"/>
    <property type="match status" value="1"/>
</dbReference>
<protein>
    <submittedName>
        <fullName evidence="2">CAP domain-containing protein</fullName>
    </submittedName>
</protein>
<dbReference type="InterPro" id="IPR035940">
    <property type="entry name" value="CAP_sf"/>
</dbReference>
<gene>
    <name evidence="2" type="ORF">RQX22_04965</name>
</gene>
<keyword evidence="3" id="KW-1185">Reference proteome</keyword>
<dbReference type="EMBL" id="JAVUPU010000002">
    <property type="protein sequence ID" value="MDT9598300.1"/>
    <property type="molecule type" value="Genomic_DNA"/>
</dbReference>
<comment type="caution">
    <text evidence="2">The sequence shown here is derived from an EMBL/GenBank/DDBJ whole genome shotgun (WGS) entry which is preliminary data.</text>
</comment>
<dbReference type="InterPro" id="IPR002413">
    <property type="entry name" value="V5_allergen-like"/>
</dbReference>
<proteinExistence type="predicted"/>
<dbReference type="PRINTS" id="PR00837">
    <property type="entry name" value="V5TPXLIKE"/>
</dbReference>
<evidence type="ECO:0000259" key="1">
    <source>
        <dbReference type="SMART" id="SM00198"/>
    </source>
</evidence>
<dbReference type="InterPro" id="IPR014044">
    <property type="entry name" value="CAP_dom"/>
</dbReference>
<dbReference type="PRINTS" id="PR00838">
    <property type="entry name" value="V5ALLERGEN"/>
</dbReference>
<accession>A0ABU3Q5T3</accession>
<dbReference type="SMART" id="SM00198">
    <property type="entry name" value="SCP"/>
    <property type="match status" value="1"/>
</dbReference>
<evidence type="ECO:0000313" key="3">
    <source>
        <dbReference type="Proteomes" id="UP001259572"/>
    </source>
</evidence>
<dbReference type="Pfam" id="PF00188">
    <property type="entry name" value="CAP"/>
    <property type="match status" value="1"/>
</dbReference>
<feature type="domain" description="SCP" evidence="1">
    <location>
        <begin position="73"/>
        <end position="212"/>
    </location>
</feature>